<comment type="function">
    <text evidence="1">Catalyzes the ATP-dependent polymerization of arginine and aspartate to multi-L-arginyl-poly-L-aspartic acid (cyanophycin; a water-insoluble reserve polymer).</text>
</comment>
<evidence type="ECO:0000313" key="17">
    <source>
        <dbReference type="Proteomes" id="UP000254794"/>
    </source>
</evidence>
<dbReference type="AlphaFoldDB" id="A0A378JMS0"/>
<dbReference type="GO" id="GO:0071160">
    <property type="term" value="F:cyanophycin synthetase activity (L-aspartate-adding)"/>
    <property type="evidence" value="ECO:0007669"/>
    <property type="project" value="UniProtKB-EC"/>
</dbReference>
<dbReference type="InterPro" id="IPR004101">
    <property type="entry name" value="Mur_ligase_C"/>
</dbReference>
<dbReference type="OrthoDB" id="9803907at2"/>
<protein>
    <recommendedName>
        <fullName evidence="6">Cyanophycin synthetase</fullName>
        <ecNumber evidence="5">6.3.2.29</ecNumber>
        <ecNumber evidence="4">6.3.2.30</ecNumber>
    </recommendedName>
    <alternativeName>
        <fullName evidence="10">Cyanophycin synthase</fullName>
    </alternativeName>
</protein>
<evidence type="ECO:0000256" key="6">
    <source>
        <dbReference type="ARBA" id="ARBA00022036"/>
    </source>
</evidence>
<evidence type="ECO:0000256" key="9">
    <source>
        <dbReference type="ARBA" id="ARBA00022840"/>
    </source>
</evidence>
<dbReference type="GO" id="GO:0046872">
    <property type="term" value="F:metal ion binding"/>
    <property type="evidence" value="ECO:0007669"/>
    <property type="project" value="InterPro"/>
</dbReference>
<dbReference type="Pfam" id="PF08245">
    <property type="entry name" value="Mur_ligase_M"/>
    <property type="match status" value="1"/>
</dbReference>
<evidence type="ECO:0000256" key="5">
    <source>
        <dbReference type="ARBA" id="ARBA00013005"/>
    </source>
</evidence>
<accession>A0A378JMS0</accession>
<keyword evidence="14" id="KW-0472">Membrane</keyword>
<comment type="subunit">
    <text evidence="3">Homodimer.</text>
</comment>
<dbReference type="GO" id="GO:0071161">
    <property type="term" value="F:cyanophycin synthetase activity (L-arginine-adding)"/>
    <property type="evidence" value="ECO:0007669"/>
    <property type="project" value="UniProtKB-EC"/>
</dbReference>
<evidence type="ECO:0000256" key="4">
    <source>
        <dbReference type="ARBA" id="ARBA00012968"/>
    </source>
</evidence>
<keyword evidence="14" id="KW-0812">Transmembrane</keyword>
<dbReference type="EC" id="6.3.2.29" evidence="5"/>
<sequence length="879" mass="97571">MKIVSTRVLIGPNYWSNFRQKLIEVRLDLENYEYSPSNTLEGFNERLKKLMPTLYNHYCSPGVAGGFFMRLDEGTWLGHIMEHIALELQNLAGMDCAFGRTYGTDTEGVYDVIFTYEAEGAGLYAATAAFNIIDCLAKGEDYLNLQQDIAQLKTIAMHEKIGPSTETILKEAKKKNIPITRFKDTSLITLGYGKHQKRVWATISSQTSSIAVDIATHKDMTKQLLLASSIPVPEGVTIHSLAELDDAIDYLEFPIVIKPLNGNHGRGVITNIQTKEKAILAFNLAQKVSSEVIIEQFIEGYDYRFLVINYKLVAVAKRTPAKVIGDGIKTIQQLIDEVNDDPKRGLAHENCLTTIKIDEETHSILAENNLTLHSILKPGEVFYLKCTANLSSGGTASNVTHQVHPDNIALAERVARLIQLDVCGIDIVCKNVRVPINKQRGAVIEVNASPGFRMHVAPNEGDPINVGAPFIDMLFPTGKPSRIPIVAVTGTNGKTTVVRLIALFAKQANHYVGYTTTEGIYLDNKLVYRGDCSGPLSARTILLEPQVDFAVLECARGGIIRSGLGFDQCDISIITNITADHLGIDGIDTLEKLVDVKSVVARSTHKNGYAILNAENDLVYELRTELNCNIALFAFAENQRIKQHCQAGGLAAFIEDEMIVVQRGKEKLGIAKIKDIPLTFNGTATFMACNILPAVLVGIIRGFSIKMMAQNLYSFQPTVENTPGRMNLFNLDHCQVMIDYAHNEDAYIQLKKFLDNKDYTKKVGIIAASGDRRDEDIERLGYYAAQMFDEIIIRHNKNGRGRTNEELTNLITKGIKSVNPKANIKVISKEFEALNYAMNHAEQNSLIYCSVDDVFDSVEFMLGQEHVQPAMQLNENIFL</sequence>
<feature type="domain" description="ATP-grasp" evidence="15">
    <location>
        <begin position="222"/>
        <end position="475"/>
    </location>
</feature>
<evidence type="ECO:0000256" key="13">
    <source>
        <dbReference type="PROSITE-ProRule" id="PRU00409"/>
    </source>
</evidence>
<evidence type="ECO:0000256" key="11">
    <source>
        <dbReference type="ARBA" id="ARBA00048094"/>
    </source>
</evidence>
<dbReference type="InterPro" id="IPR013651">
    <property type="entry name" value="ATP-grasp_RimK-type"/>
</dbReference>
<keyword evidence="9 13" id="KW-0067">ATP-binding</keyword>
<evidence type="ECO:0000259" key="15">
    <source>
        <dbReference type="PROSITE" id="PS50975"/>
    </source>
</evidence>
<evidence type="ECO:0000256" key="14">
    <source>
        <dbReference type="SAM" id="Phobius"/>
    </source>
</evidence>
<evidence type="ECO:0000313" key="16">
    <source>
        <dbReference type="EMBL" id="STX51603.1"/>
    </source>
</evidence>
<evidence type="ECO:0000256" key="8">
    <source>
        <dbReference type="ARBA" id="ARBA00022741"/>
    </source>
</evidence>
<evidence type="ECO:0000256" key="2">
    <source>
        <dbReference type="ARBA" id="ARBA00009060"/>
    </source>
</evidence>
<name>A0A378JMS0_9GAMM</name>
<dbReference type="SUPFAM" id="SSF56059">
    <property type="entry name" value="Glutathione synthetase ATP-binding domain-like"/>
    <property type="match status" value="1"/>
</dbReference>
<dbReference type="EC" id="6.3.2.30" evidence="4"/>
<dbReference type="InterPro" id="IPR011761">
    <property type="entry name" value="ATP-grasp"/>
</dbReference>
<dbReference type="InterPro" id="IPR013221">
    <property type="entry name" value="Mur_ligase_cen"/>
</dbReference>
<evidence type="ECO:0000256" key="12">
    <source>
        <dbReference type="ARBA" id="ARBA00048425"/>
    </source>
</evidence>
<keyword evidence="7 16" id="KW-0436">Ligase</keyword>
<comment type="catalytic activity">
    <reaction evidence="12">
        <text>[L-4-(L-arginin-2-N-yl)aspartate](n) + L-aspartate + ATP = [L-4-(L-arginin-2-N-yl)aspartate](n)-L-aspartate + ADP + phosphate + H(+)</text>
        <dbReference type="Rhea" id="RHEA:13277"/>
        <dbReference type="Rhea" id="RHEA-COMP:13728"/>
        <dbReference type="Rhea" id="RHEA-COMP:13733"/>
        <dbReference type="ChEBI" id="CHEBI:15378"/>
        <dbReference type="ChEBI" id="CHEBI:29991"/>
        <dbReference type="ChEBI" id="CHEBI:30616"/>
        <dbReference type="ChEBI" id="CHEBI:43474"/>
        <dbReference type="ChEBI" id="CHEBI:137986"/>
        <dbReference type="ChEBI" id="CHEBI:137990"/>
        <dbReference type="ChEBI" id="CHEBI:456216"/>
        <dbReference type="EC" id="6.3.2.29"/>
    </reaction>
</comment>
<dbReference type="InterPro" id="IPR036565">
    <property type="entry name" value="Mur-like_cat_sf"/>
</dbReference>
<dbReference type="InterPro" id="IPR044019">
    <property type="entry name" value="Cyanophycin_syn_N"/>
</dbReference>
<dbReference type="NCBIfam" id="NF010623">
    <property type="entry name" value="PRK14016.1"/>
    <property type="match status" value="1"/>
</dbReference>
<dbReference type="PANTHER" id="PTHR23135">
    <property type="entry name" value="MUR LIGASE FAMILY MEMBER"/>
    <property type="match status" value="1"/>
</dbReference>
<proteinExistence type="inferred from homology"/>
<dbReference type="InterPro" id="IPR036615">
    <property type="entry name" value="Mur_ligase_C_dom_sf"/>
</dbReference>
<dbReference type="Gene3D" id="3.40.1190.10">
    <property type="entry name" value="Mur-like, catalytic domain"/>
    <property type="match status" value="1"/>
</dbReference>
<evidence type="ECO:0000256" key="3">
    <source>
        <dbReference type="ARBA" id="ARBA00011738"/>
    </source>
</evidence>
<dbReference type="EMBL" id="UGOD01000001">
    <property type="protein sequence ID" value="STX51603.1"/>
    <property type="molecule type" value="Genomic_DNA"/>
</dbReference>
<evidence type="ECO:0000256" key="10">
    <source>
        <dbReference type="ARBA" id="ARBA00031353"/>
    </source>
</evidence>
<dbReference type="Pfam" id="PF18921">
    <property type="entry name" value="Cyanophycin_syn"/>
    <property type="match status" value="1"/>
</dbReference>
<dbReference type="SUPFAM" id="SSF53623">
    <property type="entry name" value="MurD-like peptide ligases, catalytic domain"/>
    <property type="match status" value="1"/>
</dbReference>
<comment type="similarity">
    <text evidence="2">In the C-terminal section; belongs to the MurCDEF family.</text>
</comment>
<reference evidence="16 17" key="1">
    <citation type="submission" date="2018-06" db="EMBL/GenBank/DDBJ databases">
        <authorList>
            <consortium name="Pathogen Informatics"/>
            <person name="Doyle S."/>
        </authorList>
    </citation>
    <scope>NUCLEOTIDE SEQUENCE [LARGE SCALE GENOMIC DNA]</scope>
    <source>
        <strain evidence="16 17">NCTC13316</strain>
    </source>
</reference>
<organism evidence="16 17">
    <name type="scientific">Legionella busanensis</name>
    <dbReference type="NCBI Taxonomy" id="190655"/>
    <lineage>
        <taxon>Bacteria</taxon>
        <taxon>Pseudomonadati</taxon>
        <taxon>Pseudomonadota</taxon>
        <taxon>Gammaproteobacteria</taxon>
        <taxon>Legionellales</taxon>
        <taxon>Legionellaceae</taxon>
        <taxon>Legionella</taxon>
    </lineage>
</organism>
<keyword evidence="17" id="KW-1185">Reference proteome</keyword>
<dbReference type="InterPro" id="IPR011810">
    <property type="entry name" value="Cya_phycin_syn"/>
</dbReference>
<gene>
    <name evidence="16" type="primary">cphA</name>
    <name evidence="16" type="ORF">NCTC13316_01699</name>
</gene>
<dbReference type="RefSeq" id="WP_115331230.1">
    <property type="nucleotide sequence ID" value="NZ_CAAAHP010000002.1"/>
</dbReference>
<dbReference type="Gene3D" id="3.90.190.20">
    <property type="entry name" value="Mur ligase, C-terminal domain"/>
    <property type="match status" value="1"/>
</dbReference>
<dbReference type="Pfam" id="PF02875">
    <property type="entry name" value="Mur_ligase_C"/>
    <property type="match status" value="1"/>
</dbReference>
<dbReference type="PROSITE" id="PS50975">
    <property type="entry name" value="ATP_GRASP"/>
    <property type="match status" value="1"/>
</dbReference>
<dbReference type="Proteomes" id="UP000254794">
    <property type="component" value="Unassembled WGS sequence"/>
</dbReference>
<keyword evidence="8 13" id="KW-0547">Nucleotide-binding</keyword>
<keyword evidence="14" id="KW-1133">Transmembrane helix</keyword>
<dbReference type="NCBIfam" id="TIGR02068">
    <property type="entry name" value="cya_phycin_syn"/>
    <property type="match status" value="1"/>
</dbReference>
<evidence type="ECO:0000256" key="7">
    <source>
        <dbReference type="ARBA" id="ARBA00022598"/>
    </source>
</evidence>
<dbReference type="Gene3D" id="3.30.470.20">
    <property type="entry name" value="ATP-grasp fold, B domain"/>
    <property type="match status" value="2"/>
</dbReference>
<comment type="catalytic activity">
    <reaction evidence="11">
        <text>[L-4-(L-arginin-2-N-yl)aspartate](n)-L-aspartate + L-arginine + ATP = [L-4-(L-arginin-2-N-yl)aspartate](n+1) + ADP + phosphate + H(+)</text>
        <dbReference type="Rhea" id="RHEA:23888"/>
        <dbReference type="Rhea" id="RHEA-COMP:13732"/>
        <dbReference type="Rhea" id="RHEA-COMP:13733"/>
        <dbReference type="ChEBI" id="CHEBI:15378"/>
        <dbReference type="ChEBI" id="CHEBI:30616"/>
        <dbReference type="ChEBI" id="CHEBI:32682"/>
        <dbReference type="ChEBI" id="CHEBI:43474"/>
        <dbReference type="ChEBI" id="CHEBI:137986"/>
        <dbReference type="ChEBI" id="CHEBI:137990"/>
        <dbReference type="ChEBI" id="CHEBI:456216"/>
        <dbReference type="EC" id="6.3.2.30"/>
    </reaction>
</comment>
<feature type="transmembrane region" description="Helical" evidence="14">
    <location>
        <begin position="684"/>
        <end position="703"/>
    </location>
</feature>
<dbReference type="PANTHER" id="PTHR23135:SF18">
    <property type="entry name" value="CYANOPHYCIN SYNTHETASE"/>
    <property type="match status" value="1"/>
</dbReference>
<evidence type="ECO:0000256" key="1">
    <source>
        <dbReference type="ARBA" id="ARBA00003184"/>
    </source>
</evidence>
<dbReference type="GO" id="GO:0005524">
    <property type="term" value="F:ATP binding"/>
    <property type="evidence" value="ECO:0007669"/>
    <property type="project" value="UniProtKB-UniRule"/>
</dbReference>
<dbReference type="Pfam" id="PF08443">
    <property type="entry name" value="RimK"/>
    <property type="match status" value="2"/>
</dbReference>
<dbReference type="SUPFAM" id="SSF53244">
    <property type="entry name" value="MurD-like peptide ligases, peptide-binding domain"/>
    <property type="match status" value="1"/>
</dbReference>